<keyword evidence="2" id="KW-1185">Reference proteome</keyword>
<evidence type="ECO:0000313" key="2">
    <source>
        <dbReference type="Proteomes" id="UP000799754"/>
    </source>
</evidence>
<reference evidence="1" key="1">
    <citation type="journal article" date="2020" name="Stud. Mycol.">
        <title>101 Dothideomycetes genomes: a test case for predicting lifestyles and emergence of pathogens.</title>
        <authorList>
            <person name="Haridas S."/>
            <person name="Albert R."/>
            <person name="Binder M."/>
            <person name="Bloem J."/>
            <person name="Labutti K."/>
            <person name="Salamov A."/>
            <person name="Andreopoulos B."/>
            <person name="Baker S."/>
            <person name="Barry K."/>
            <person name="Bills G."/>
            <person name="Bluhm B."/>
            <person name="Cannon C."/>
            <person name="Castanera R."/>
            <person name="Culley D."/>
            <person name="Daum C."/>
            <person name="Ezra D."/>
            <person name="Gonzalez J."/>
            <person name="Henrissat B."/>
            <person name="Kuo A."/>
            <person name="Liang C."/>
            <person name="Lipzen A."/>
            <person name="Lutzoni F."/>
            <person name="Magnuson J."/>
            <person name="Mondo S."/>
            <person name="Nolan M."/>
            <person name="Ohm R."/>
            <person name="Pangilinan J."/>
            <person name="Park H.-J."/>
            <person name="Ramirez L."/>
            <person name="Alfaro M."/>
            <person name="Sun H."/>
            <person name="Tritt A."/>
            <person name="Yoshinaga Y."/>
            <person name="Zwiers L.-H."/>
            <person name="Turgeon B."/>
            <person name="Goodwin S."/>
            <person name="Spatafora J."/>
            <person name="Crous P."/>
            <person name="Grigoriev I."/>
        </authorList>
    </citation>
    <scope>NUCLEOTIDE SEQUENCE</scope>
    <source>
        <strain evidence="1">CBS 525.71</strain>
    </source>
</reference>
<sequence>MSVDTAYNNAELAAPAEVSGTHRYTPGAEPKEEARHEPVTEMALLLHFSRLLQLKTLQTVVLLQLVVCVFLVFVEMSFGMLKSALCGFNGLGSMADTDAVLHLDDAALCYTLSVHVVYLASFEVAQLCRFFIRCSAFVCRFLFSVVGAIVVQ</sequence>
<evidence type="ECO:0000313" key="1">
    <source>
        <dbReference type="EMBL" id="KAF2628793.1"/>
    </source>
</evidence>
<name>A0ACB6S5Z4_9PLEO</name>
<gene>
    <name evidence="1" type="ORF">BU25DRAFT_490410</name>
</gene>
<accession>A0ACB6S5Z4</accession>
<comment type="caution">
    <text evidence="1">The sequence shown here is derived from an EMBL/GenBank/DDBJ whole genome shotgun (WGS) entry which is preliminary data.</text>
</comment>
<dbReference type="Proteomes" id="UP000799754">
    <property type="component" value="Unassembled WGS sequence"/>
</dbReference>
<protein>
    <submittedName>
        <fullName evidence="1">Uncharacterized protein</fullName>
    </submittedName>
</protein>
<dbReference type="EMBL" id="MU006712">
    <property type="protein sequence ID" value="KAF2628793.1"/>
    <property type="molecule type" value="Genomic_DNA"/>
</dbReference>
<proteinExistence type="predicted"/>
<organism evidence="1 2">
    <name type="scientific">Macroventuria anomochaeta</name>
    <dbReference type="NCBI Taxonomy" id="301207"/>
    <lineage>
        <taxon>Eukaryota</taxon>
        <taxon>Fungi</taxon>
        <taxon>Dikarya</taxon>
        <taxon>Ascomycota</taxon>
        <taxon>Pezizomycotina</taxon>
        <taxon>Dothideomycetes</taxon>
        <taxon>Pleosporomycetidae</taxon>
        <taxon>Pleosporales</taxon>
        <taxon>Pleosporineae</taxon>
        <taxon>Didymellaceae</taxon>
        <taxon>Macroventuria</taxon>
    </lineage>
</organism>